<proteinExistence type="predicted"/>
<dbReference type="PANTHER" id="PTHR39966:SF1">
    <property type="entry name" value="HEMERYTHRIN-LIKE DOMAIN-CONTAINING PROTEIN"/>
    <property type="match status" value="1"/>
</dbReference>
<dbReference type="InterPro" id="IPR012312">
    <property type="entry name" value="Hemerythrin-like"/>
</dbReference>
<protein>
    <recommendedName>
        <fullName evidence="1">Hemerythrin-like domain-containing protein</fullName>
    </recommendedName>
</protein>
<dbReference type="Gene3D" id="1.20.120.520">
    <property type="entry name" value="nmb1532 protein domain like"/>
    <property type="match status" value="1"/>
</dbReference>
<accession>A0A212K9B8</accession>
<dbReference type="AlphaFoldDB" id="A0A212K9B8"/>
<dbReference type="Pfam" id="PF01814">
    <property type="entry name" value="Hemerythrin"/>
    <property type="match status" value="1"/>
</dbReference>
<dbReference type="PANTHER" id="PTHR39966">
    <property type="entry name" value="BLL2471 PROTEIN-RELATED"/>
    <property type="match status" value="1"/>
</dbReference>
<sequence>MYSAELMVSEHDNILKALQVLRAASCRILEGGAVEDKDFRKLIAFARNYADKHHHGKEEQIFFREMAALLGDAGKNLVQHGMLVEHDLGRLHISELEKALDQYKADPQTIYKATIIAEAMGYAALLQRHIDKENQVVYPFGERSLPEEVLLQIDEETAAFERAAEEVGTQETYLSILNELAEKYL</sequence>
<dbReference type="EMBL" id="FLUN01000001">
    <property type="protein sequence ID" value="SBW08198.1"/>
    <property type="molecule type" value="Genomic_DNA"/>
</dbReference>
<reference evidence="2" key="1">
    <citation type="submission" date="2016-04" db="EMBL/GenBank/DDBJ databases">
        <authorList>
            <person name="Evans L.H."/>
            <person name="Alamgir A."/>
            <person name="Owens N."/>
            <person name="Weber N.D."/>
            <person name="Virtaneva K."/>
            <person name="Barbian K."/>
            <person name="Babar A."/>
            <person name="Rosenke K."/>
        </authorList>
    </citation>
    <scope>NUCLEOTIDE SEQUENCE</scope>
    <source>
        <strain evidence="2">86</strain>
    </source>
</reference>
<dbReference type="GO" id="GO:0005886">
    <property type="term" value="C:plasma membrane"/>
    <property type="evidence" value="ECO:0007669"/>
    <property type="project" value="TreeGrafter"/>
</dbReference>
<feature type="domain" description="Hemerythrin-like" evidence="1">
    <location>
        <begin position="5"/>
        <end position="139"/>
    </location>
</feature>
<evidence type="ECO:0000259" key="1">
    <source>
        <dbReference type="Pfam" id="PF01814"/>
    </source>
</evidence>
<gene>
    <name evidence="2" type="ORF">KL86CLO1_12414</name>
</gene>
<organism evidence="2">
    <name type="scientific">uncultured Eubacteriales bacterium</name>
    <dbReference type="NCBI Taxonomy" id="172733"/>
    <lineage>
        <taxon>Bacteria</taxon>
        <taxon>Bacillati</taxon>
        <taxon>Bacillota</taxon>
        <taxon>Clostridia</taxon>
        <taxon>Eubacteriales</taxon>
        <taxon>environmental samples</taxon>
    </lineage>
</organism>
<evidence type="ECO:0000313" key="2">
    <source>
        <dbReference type="EMBL" id="SBW08198.1"/>
    </source>
</evidence>
<name>A0A212K9B8_9FIRM</name>